<evidence type="ECO:0000256" key="2">
    <source>
        <dbReference type="SAM" id="MobiDB-lite"/>
    </source>
</evidence>
<evidence type="ECO:0000313" key="5">
    <source>
        <dbReference type="EMBL" id="KXS16126.1"/>
    </source>
</evidence>
<dbReference type="Pfam" id="PF00307">
    <property type="entry name" value="CH"/>
    <property type="match status" value="1"/>
</dbReference>
<dbReference type="AlphaFoldDB" id="A0A139AH49"/>
<dbReference type="InterPro" id="IPR001936">
    <property type="entry name" value="RasGAP_dom"/>
</dbReference>
<dbReference type="GO" id="GO:0051015">
    <property type="term" value="F:actin filament binding"/>
    <property type="evidence" value="ECO:0007669"/>
    <property type="project" value="TreeGrafter"/>
</dbReference>
<evidence type="ECO:0000256" key="1">
    <source>
        <dbReference type="SAM" id="Coils"/>
    </source>
</evidence>
<dbReference type="CDD" id="cd23767">
    <property type="entry name" value="IQCD"/>
    <property type="match status" value="1"/>
</dbReference>
<accession>A0A139AH49</accession>
<feature type="region of interest" description="Disordered" evidence="2">
    <location>
        <begin position="220"/>
        <end position="239"/>
    </location>
</feature>
<dbReference type="SUPFAM" id="SSF48350">
    <property type="entry name" value="GTPase activation domain, GAP"/>
    <property type="match status" value="1"/>
</dbReference>
<dbReference type="InterPro" id="IPR036872">
    <property type="entry name" value="CH_dom_sf"/>
</dbReference>
<dbReference type="SUPFAM" id="SSF143885">
    <property type="entry name" value="RGC domain-like"/>
    <property type="match status" value="1"/>
</dbReference>
<feature type="compositionally biased region" description="Polar residues" evidence="2">
    <location>
        <begin position="924"/>
        <end position="941"/>
    </location>
</feature>
<keyword evidence="1" id="KW-0175">Coiled coil</keyword>
<dbReference type="Gene3D" id="1.10.506.10">
    <property type="entry name" value="GTPase Activation - p120gap, domain 1"/>
    <property type="match status" value="1"/>
</dbReference>
<reference evidence="5 6" key="1">
    <citation type="journal article" date="2015" name="Genome Biol. Evol.">
        <title>Phylogenomic analyses indicate that early fungi evolved digesting cell walls of algal ancestors of land plants.</title>
        <authorList>
            <person name="Chang Y."/>
            <person name="Wang S."/>
            <person name="Sekimoto S."/>
            <person name="Aerts A.L."/>
            <person name="Choi C."/>
            <person name="Clum A."/>
            <person name="LaButti K.M."/>
            <person name="Lindquist E.A."/>
            <person name="Yee Ngan C."/>
            <person name="Ohm R.A."/>
            <person name="Salamov A.A."/>
            <person name="Grigoriev I.V."/>
            <person name="Spatafora J.W."/>
            <person name="Berbee M.L."/>
        </authorList>
    </citation>
    <scope>NUCLEOTIDE SEQUENCE [LARGE SCALE GENOMIC DNA]</scope>
    <source>
        <strain evidence="5 6">JEL478</strain>
    </source>
</reference>
<dbReference type="EMBL" id="KQ965756">
    <property type="protein sequence ID" value="KXS16126.1"/>
    <property type="molecule type" value="Genomic_DNA"/>
</dbReference>
<dbReference type="SMART" id="SM00033">
    <property type="entry name" value="CH"/>
    <property type="match status" value="1"/>
</dbReference>
<feature type="compositionally biased region" description="Polar residues" evidence="2">
    <location>
        <begin position="954"/>
        <end position="966"/>
    </location>
</feature>
<evidence type="ECO:0000313" key="6">
    <source>
        <dbReference type="Proteomes" id="UP000070544"/>
    </source>
</evidence>
<dbReference type="CDD" id="cd21206">
    <property type="entry name" value="CH_IQGAP"/>
    <property type="match status" value="1"/>
</dbReference>
<feature type="domain" description="Ras-GAP" evidence="3">
    <location>
        <begin position="490"/>
        <end position="716"/>
    </location>
</feature>
<dbReference type="GO" id="GO:0005516">
    <property type="term" value="F:calmodulin binding"/>
    <property type="evidence" value="ECO:0007669"/>
    <property type="project" value="TreeGrafter"/>
</dbReference>
<dbReference type="SUPFAM" id="SSF47576">
    <property type="entry name" value="Calponin-homology domain, CH-domain"/>
    <property type="match status" value="1"/>
</dbReference>
<dbReference type="SMART" id="SM00323">
    <property type="entry name" value="RasGAP"/>
    <property type="match status" value="1"/>
</dbReference>
<dbReference type="InterPro" id="IPR000048">
    <property type="entry name" value="IQ_motif_EF-hand-BS"/>
</dbReference>
<feature type="domain" description="Calponin-homology (CH)" evidence="4">
    <location>
        <begin position="14"/>
        <end position="124"/>
    </location>
</feature>
<dbReference type="InterPro" id="IPR000593">
    <property type="entry name" value="RasGAP_C"/>
</dbReference>
<feature type="compositionally biased region" description="Basic and acidic residues" evidence="2">
    <location>
        <begin position="912"/>
        <end position="921"/>
    </location>
</feature>
<dbReference type="GO" id="GO:0005096">
    <property type="term" value="F:GTPase activator activity"/>
    <property type="evidence" value="ECO:0007669"/>
    <property type="project" value="TreeGrafter"/>
</dbReference>
<dbReference type="Pfam" id="PF00612">
    <property type="entry name" value="IQ"/>
    <property type="match status" value="1"/>
</dbReference>
<feature type="region of interest" description="Disordered" evidence="2">
    <location>
        <begin position="900"/>
        <end position="966"/>
    </location>
</feature>
<dbReference type="PROSITE" id="PS50021">
    <property type="entry name" value="CH"/>
    <property type="match status" value="1"/>
</dbReference>
<evidence type="ECO:0000259" key="4">
    <source>
        <dbReference type="PROSITE" id="PS50021"/>
    </source>
</evidence>
<organism evidence="5 6">
    <name type="scientific">Gonapodya prolifera (strain JEL478)</name>
    <name type="common">Monoblepharis prolifera</name>
    <dbReference type="NCBI Taxonomy" id="1344416"/>
    <lineage>
        <taxon>Eukaryota</taxon>
        <taxon>Fungi</taxon>
        <taxon>Fungi incertae sedis</taxon>
        <taxon>Chytridiomycota</taxon>
        <taxon>Chytridiomycota incertae sedis</taxon>
        <taxon>Monoblepharidomycetes</taxon>
        <taxon>Monoblepharidales</taxon>
        <taxon>Gonapodyaceae</taxon>
        <taxon>Gonapodya</taxon>
    </lineage>
</organism>
<dbReference type="PANTHER" id="PTHR14149">
    <property type="entry name" value="RAS GTPASE-ACTIVATING PROTEIN WITH IQ MOTIF"/>
    <property type="match status" value="1"/>
</dbReference>
<dbReference type="SMART" id="SM00015">
    <property type="entry name" value="IQ"/>
    <property type="match status" value="3"/>
</dbReference>
<sequence length="1221" mass="139906">MDVEREHLQAYEYLCHVGEAKDWLEFLLPPTQVPLPPIVSLAESLRNGIALAHVARRLSPEVVGRVYEDTSRLHFRHSDNINFFFASCRKMGLPEIFVFELTDLYDLKNFPKVVYCIHALSHLLAKRGIAPRIKNLVGQLQFTADELSETTTAIAANSVPLPSFGTVESSLAKELSSAAPVETEEEKRRRWFNEREDSVVKVQAAARGWKGRMAAAQVREEKRRVEEKRRKEEEERKRREEEERIRLEEEVRRREEEAREKERLRRESAERARLRAERERQLWFSVNEHRIAQVQAIQRGRMARRNYWEMLERLARCEPQAIILQSWWKGVKARRAYQGLKNIDNPSVEALHTFAGLVDDTSADFDEELELERLRQLIILRIRENAHLESEVNELDVKISLLVRNRISLDDVLARRNKKAAKSLSESQGRLLASRENLFSGKSGDKESRAKLTLYGNLFYLLQTHPDYLARLMMLLNKTQGASFNAFLEGTVMALYGYAQNEREEYMLLNLIKLSIKYEVDDISSVDEYWKVNPFFVKLILHYTRGAKERRFLGDLLRPLIHDILAIPYLDLETDPVGIYKMLIQQEESKTGEKSKRSYNATAKDALKDEETRDVYVKHLQKLKELTQRFLDAIVRSLDKMPFGIRFIAKELKGALEKKFGSSAEITKIIGNLLYYRYMNPAICAPEAFDVVEGVVDPNQRKNLAEIAKLLHMMSTGRLVGDDNPWLLPLNEYIKASSGRFAAFFVDACSVMPAEDYYKIDEFRDMATTHKPVIYISPREIFQIQRTLTDYIHDVAGKTEDPLALILSELGPAPSVSDADTGKNTISLQLVNRFAPTANEQEKALNKLWLDAKRKIALIVRIQSGRDLVDLLEKPTGTLEESKWRSLWLQEKELARTQTVFEHKLQKQAQETAREARRKGSEATPGTSNENLPNASQSSLSKNRRGSKSKLDMTKSQSGDIRNSQSDVFRANASKEQFLGSQARDVNGSGSVNGSTEVMAGLTFAALKEAALRDIQRLADAGRCSKANNYQALLNEIAKDILNKHRRRAQRRLELERARETLAVLEAKGKYLSEQIKSFQDYINACMKQLSSKKGRNVKRPKLFTKQFWHMRDLQKQGAVPQFGSFKYSAEDLKQKGVLVELDGISPKQFGQVTLVLSSDEPGVFKVDATLLGVKVAEQMELRLDDLLQDQYDGIQVITLFEVARVNLNLLLFLINKKFYA</sequence>
<name>A0A139AH49_GONPJ</name>
<gene>
    <name evidence="5" type="ORF">M427DRAFT_134567</name>
</gene>
<dbReference type="InterPro" id="IPR008936">
    <property type="entry name" value="Rho_GTPase_activation_prot"/>
</dbReference>
<dbReference type="STRING" id="1344416.A0A139AH49"/>
<dbReference type="Pfam" id="PF00616">
    <property type="entry name" value="RasGAP"/>
    <property type="match status" value="1"/>
</dbReference>
<proteinExistence type="predicted"/>
<dbReference type="PANTHER" id="PTHR14149:SF14">
    <property type="entry name" value="CALPONIN-HOMOLOGY (CH) DOMAIN-CONTAINING PROTEIN"/>
    <property type="match status" value="1"/>
</dbReference>
<protein>
    <submittedName>
        <fullName evidence="5">Uncharacterized protein</fullName>
    </submittedName>
</protein>
<dbReference type="PROSITE" id="PS50018">
    <property type="entry name" value="RAS_GTPASE_ACTIV_2"/>
    <property type="match status" value="1"/>
</dbReference>
<dbReference type="GO" id="GO:0110085">
    <property type="term" value="C:mitotic actomyosin contractile ring"/>
    <property type="evidence" value="ECO:0007669"/>
    <property type="project" value="TreeGrafter"/>
</dbReference>
<dbReference type="Gene3D" id="1.10.418.10">
    <property type="entry name" value="Calponin-like domain"/>
    <property type="match status" value="1"/>
</dbReference>
<dbReference type="InterPro" id="IPR001715">
    <property type="entry name" value="CH_dom"/>
</dbReference>
<dbReference type="Pfam" id="PF03836">
    <property type="entry name" value="RasGAP_C"/>
    <property type="match status" value="1"/>
</dbReference>
<dbReference type="Proteomes" id="UP000070544">
    <property type="component" value="Unassembled WGS sequence"/>
</dbReference>
<dbReference type="OMA" id="CANKYYD"/>
<dbReference type="OrthoDB" id="775356at2759"/>
<keyword evidence="6" id="KW-1185">Reference proteome</keyword>
<evidence type="ECO:0000259" key="3">
    <source>
        <dbReference type="PROSITE" id="PS50018"/>
    </source>
</evidence>
<dbReference type="GO" id="GO:1903479">
    <property type="term" value="P:mitotic actomyosin contractile ring assembly actin filament organization"/>
    <property type="evidence" value="ECO:0007669"/>
    <property type="project" value="TreeGrafter"/>
</dbReference>
<dbReference type="PROSITE" id="PS50096">
    <property type="entry name" value="IQ"/>
    <property type="match status" value="3"/>
</dbReference>
<feature type="coiled-coil region" evidence="1">
    <location>
        <begin position="1048"/>
        <end position="1075"/>
    </location>
</feature>